<dbReference type="PANTHER" id="PTHR11220:SF72">
    <property type="entry name" value="HEME-BINDING PROTEIN 2-LIKE ISOFORM X2"/>
    <property type="match status" value="1"/>
</dbReference>
<gene>
    <name evidence="2" type="ORF">CHS0354_029644</name>
</gene>
<reference evidence="2" key="1">
    <citation type="journal article" date="2021" name="Genome Biol. Evol.">
        <title>A High-Quality Reference Genome for a Parasitic Bivalve with Doubly Uniparental Inheritance (Bivalvia: Unionida).</title>
        <authorList>
            <person name="Smith C.H."/>
        </authorList>
    </citation>
    <scope>NUCLEOTIDE SEQUENCE</scope>
    <source>
        <strain evidence="2">CHS0354</strain>
    </source>
</reference>
<comment type="similarity">
    <text evidence="1">Belongs to the HEBP family.</text>
</comment>
<reference evidence="2" key="3">
    <citation type="submission" date="2023-05" db="EMBL/GenBank/DDBJ databases">
        <authorList>
            <person name="Smith C.H."/>
        </authorList>
    </citation>
    <scope>NUCLEOTIDE SEQUENCE</scope>
    <source>
        <strain evidence="2">CHS0354</strain>
        <tissue evidence="2">Mantle</tissue>
    </source>
</reference>
<accession>A0AAE0RTM6</accession>
<dbReference type="Pfam" id="PF04832">
    <property type="entry name" value="SOUL"/>
    <property type="match status" value="1"/>
</dbReference>
<proteinExistence type="inferred from homology"/>
<dbReference type="FunFam" id="3.20.80.10:FF:000002">
    <property type="entry name" value="Heme-binding protein 2"/>
    <property type="match status" value="1"/>
</dbReference>
<dbReference type="InterPro" id="IPR006917">
    <property type="entry name" value="SOUL_heme-bd"/>
</dbReference>
<dbReference type="Proteomes" id="UP001195483">
    <property type="component" value="Unassembled WGS sequence"/>
</dbReference>
<dbReference type="SUPFAM" id="SSF55136">
    <property type="entry name" value="Probable bacterial effector-binding domain"/>
    <property type="match status" value="1"/>
</dbReference>
<evidence type="ECO:0000313" key="2">
    <source>
        <dbReference type="EMBL" id="KAK3579351.1"/>
    </source>
</evidence>
<evidence type="ECO:0000313" key="3">
    <source>
        <dbReference type="Proteomes" id="UP001195483"/>
    </source>
</evidence>
<dbReference type="AlphaFoldDB" id="A0AAE0RTM6"/>
<dbReference type="GO" id="GO:0020037">
    <property type="term" value="F:heme binding"/>
    <property type="evidence" value="ECO:0007669"/>
    <property type="project" value="TreeGrafter"/>
</dbReference>
<dbReference type="PANTHER" id="PTHR11220">
    <property type="entry name" value="HEME-BINDING PROTEIN-RELATED"/>
    <property type="match status" value="1"/>
</dbReference>
<dbReference type="InterPro" id="IPR011256">
    <property type="entry name" value="Reg_factor_effector_dom_sf"/>
</dbReference>
<dbReference type="Gene3D" id="3.20.80.10">
    <property type="entry name" value="Regulatory factor, effector binding domain"/>
    <property type="match status" value="1"/>
</dbReference>
<keyword evidence="3" id="KW-1185">Reference proteome</keyword>
<name>A0AAE0RTM6_9BIVA</name>
<comment type="caution">
    <text evidence="2">The sequence shown here is derived from an EMBL/GenBank/DDBJ whole genome shotgun (WGS) entry which is preliminary data.</text>
</comment>
<sequence>MSVFRTIQQAITGGGLNKPVYNVKNIDSKTQVEERHYESAMWVSTTVQGMDYESAVSTGFWRLFKYIGGENDHGCKIEMTAPVATKIIPGAGPNCENTFIVSFYVPPEHQKNPPVPTSPNVNLERFPEMTVFTRSFGGFAKEATWLAEARNLGETLMGKENFYPDFYFTAGYDSPFKLFGRRNEVWFVKTP</sequence>
<organism evidence="2 3">
    <name type="scientific">Potamilus streckersoni</name>
    <dbReference type="NCBI Taxonomy" id="2493646"/>
    <lineage>
        <taxon>Eukaryota</taxon>
        <taxon>Metazoa</taxon>
        <taxon>Spiralia</taxon>
        <taxon>Lophotrochozoa</taxon>
        <taxon>Mollusca</taxon>
        <taxon>Bivalvia</taxon>
        <taxon>Autobranchia</taxon>
        <taxon>Heteroconchia</taxon>
        <taxon>Palaeoheterodonta</taxon>
        <taxon>Unionida</taxon>
        <taxon>Unionoidea</taxon>
        <taxon>Unionidae</taxon>
        <taxon>Ambleminae</taxon>
        <taxon>Lampsilini</taxon>
        <taxon>Potamilus</taxon>
    </lineage>
</organism>
<evidence type="ECO:0008006" key="4">
    <source>
        <dbReference type="Google" id="ProtNLM"/>
    </source>
</evidence>
<reference evidence="2" key="2">
    <citation type="journal article" date="2021" name="Genome Biol. Evol.">
        <title>Developing a high-quality reference genome for a parasitic bivalve with doubly uniparental inheritance (Bivalvia: Unionida).</title>
        <authorList>
            <person name="Smith C.H."/>
        </authorList>
    </citation>
    <scope>NUCLEOTIDE SEQUENCE</scope>
    <source>
        <strain evidence="2">CHS0354</strain>
        <tissue evidence="2">Mantle</tissue>
    </source>
</reference>
<protein>
    <recommendedName>
        <fullName evidence="4">Heme-binding protein 2</fullName>
    </recommendedName>
</protein>
<evidence type="ECO:0000256" key="1">
    <source>
        <dbReference type="ARBA" id="ARBA00009817"/>
    </source>
</evidence>
<dbReference type="EMBL" id="JAEAOA010001776">
    <property type="protein sequence ID" value="KAK3579351.1"/>
    <property type="molecule type" value="Genomic_DNA"/>
</dbReference>